<gene>
    <name evidence="10" type="ORF">Tco025E_01133</name>
</gene>
<organism evidence="10 11">
    <name type="scientific">Trypanosoma conorhini</name>
    <dbReference type="NCBI Taxonomy" id="83891"/>
    <lineage>
        <taxon>Eukaryota</taxon>
        <taxon>Discoba</taxon>
        <taxon>Euglenozoa</taxon>
        <taxon>Kinetoplastea</taxon>
        <taxon>Metakinetoplastina</taxon>
        <taxon>Trypanosomatida</taxon>
        <taxon>Trypanosomatidae</taxon>
        <taxon>Trypanosoma</taxon>
    </lineage>
</organism>
<dbReference type="AlphaFoldDB" id="A0A3R7PKA9"/>
<dbReference type="GO" id="GO:0005459">
    <property type="term" value="F:UDP-galactose transmembrane transporter activity"/>
    <property type="evidence" value="ECO:0007669"/>
    <property type="project" value="TreeGrafter"/>
</dbReference>
<evidence type="ECO:0000256" key="1">
    <source>
        <dbReference type="ARBA" id="ARBA00004477"/>
    </source>
</evidence>
<evidence type="ECO:0000256" key="4">
    <source>
        <dbReference type="ARBA" id="ARBA00022692"/>
    </source>
</evidence>
<feature type="transmembrane region" description="Helical" evidence="9">
    <location>
        <begin position="317"/>
        <end position="339"/>
    </location>
</feature>
<evidence type="ECO:0000313" key="11">
    <source>
        <dbReference type="Proteomes" id="UP000284403"/>
    </source>
</evidence>
<dbReference type="InterPro" id="IPR037185">
    <property type="entry name" value="EmrE-like"/>
</dbReference>
<feature type="transmembrane region" description="Helical" evidence="9">
    <location>
        <begin position="216"/>
        <end position="239"/>
    </location>
</feature>
<evidence type="ECO:0000256" key="5">
    <source>
        <dbReference type="ARBA" id="ARBA00022824"/>
    </source>
</evidence>
<sequence length="560" mass="60782">MHAHALLSREEHTQGNIRAPLKMRGVTAPHGPQPQQKGAEEPKKQTSIGQKDAAPPLSVMFVMFQVFVCVSGIYVCFGLWSIKQERVVTKPYRAVVAAEEHVEMAKLSTVFVIGFVQAIAGTFVGALLLLLEKLSAKLLRRSQAAASVRMATTVSALKNATTAAATSRNTAKGKLLAAESVTASKADHFAVFRLTTVMGFTNAFGSSMGYAAMRRLPYPVVLATKMSKMVPVMLVGFFWHGTRYSLSKCAACVIITGGVCCFYLLGKEQPPHRERQTGDGAMVTTWVGFLLLFLNLVTDGFTNSTQDVLVKRLQWGGNQLMFFTNLATGTWLLIVLIALEALHPLATVILEAEELTSTAVSNASSMAYVLSSVDACVRWYLRDVAPLKDLSRTWQFFQRYPEAFKDVIEMSFLNALGQFFVFRTISFFGSLTLTALTLLRKSGSVVLSVVVHGHQVAAGQWLSLLVVFAGVLWEACMHVRRPLPAPVRSASVVDEDDKKHTNGHCGSGLCAAKEVAKAAGSSRQFDKGGCVSRRALNCAARENGALRGRGRDVPTGIAAR</sequence>
<evidence type="ECO:0000256" key="8">
    <source>
        <dbReference type="SAM" id="MobiDB-lite"/>
    </source>
</evidence>
<feature type="transmembrane region" description="Helical" evidence="9">
    <location>
        <begin position="277"/>
        <end position="297"/>
    </location>
</feature>
<keyword evidence="3" id="KW-0813">Transport</keyword>
<keyword evidence="11" id="KW-1185">Reference proteome</keyword>
<dbReference type="Proteomes" id="UP000284403">
    <property type="component" value="Unassembled WGS sequence"/>
</dbReference>
<name>A0A3R7PKA9_9TRYP</name>
<evidence type="ECO:0000256" key="2">
    <source>
        <dbReference type="ARBA" id="ARBA00010694"/>
    </source>
</evidence>
<dbReference type="PANTHER" id="PTHR10778:SF10">
    <property type="entry name" value="SOLUTE CARRIER FAMILY 35 MEMBER B1"/>
    <property type="match status" value="1"/>
</dbReference>
<keyword evidence="6 9" id="KW-1133">Transmembrane helix</keyword>
<dbReference type="Pfam" id="PF08449">
    <property type="entry name" value="UAA"/>
    <property type="match status" value="1"/>
</dbReference>
<feature type="transmembrane region" description="Helical" evidence="9">
    <location>
        <begin position="459"/>
        <end position="479"/>
    </location>
</feature>
<dbReference type="OrthoDB" id="1601at2759"/>
<keyword evidence="5" id="KW-0256">Endoplasmic reticulum</keyword>
<comment type="caution">
    <text evidence="10">The sequence shown here is derived from an EMBL/GenBank/DDBJ whole genome shotgun (WGS) entry which is preliminary data.</text>
</comment>
<dbReference type="PANTHER" id="PTHR10778">
    <property type="entry name" value="SOLUTE CARRIER FAMILY 35 MEMBER B"/>
    <property type="match status" value="1"/>
</dbReference>
<feature type="transmembrane region" description="Helical" evidence="9">
    <location>
        <begin position="245"/>
        <end position="265"/>
    </location>
</feature>
<comment type="similarity">
    <text evidence="2">Belongs to the nucleotide-sugar transporter family. SLC35B subfamily.</text>
</comment>
<keyword evidence="7 9" id="KW-0472">Membrane</keyword>
<protein>
    <submittedName>
        <fullName evidence="10">Solute carrier family 35 (UDP-galactose transporter), member B1</fullName>
    </submittedName>
</protein>
<dbReference type="GeneID" id="40314744"/>
<evidence type="ECO:0000313" key="10">
    <source>
        <dbReference type="EMBL" id="RNF26601.1"/>
    </source>
</evidence>
<comment type="subcellular location">
    <subcellularLocation>
        <location evidence="1">Endoplasmic reticulum membrane</location>
        <topology evidence="1">Multi-pass membrane protein</topology>
    </subcellularLocation>
</comment>
<keyword evidence="4 9" id="KW-0812">Transmembrane</keyword>
<dbReference type="EMBL" id="MKKU01000035">
    <property type="protein sequence ID" value="RNF26601.1"/>
    <property type="molecule type" value="Genomic_DNA"/>
</dbReference>
<feature type="transmembrane region" description="Helical" evidence="9">
    <location>
        <begin position="110"/>
        <end position="131"/>
    </location>
</feature>
<dbReference type="RefSeq" id="XP_029231807.1">
    <property type="nucleotide sequence ID" value="XM_029368071.1"/>
</dbReference>
<evidence type="ECO:0000256" key="9">
    <source>
        <dbReference type="SAM" id="Phobius"/>
    </source>
</evidence>
<dbReference type="GO" id="GO:0005460">
    <property type="term" value="F:UDP-glucose transmembrane transporter activity"/>
    <property type="evidence" value="ECO:0007669"/>
    <property type="project" value="TreeGrafter"/>
</dbReference>
<proteinExistence type="inferred from homology"/>
<reference evidence="10 11" key="1">
    <citation type="journal article" date="2018" name="BMC Genomics">
        <title>Genomic comparison of Trypanosoma conorhini and Trypanosoma rangeli to Trypanosoma cruzi strains of high and low virulence.</title>
        <authorList>
            <person name="Bradwell K.R."/>
            <person name="Koparde V.N."/>
            <person name="Matveyev A.V."/>
            <person name="Serrano M.G."/>
            <person name="Alves J.M."/>
            <person name="Parikh H."/>
            <person name="Huang B."/>
            <person name="Lee V."/>
            <person name="Espinosa-Alvarez O."/>
            <person name="Ortiz P.A."/>
            <person name="Costa-Martins A.G."/>
            <person name="Teixeira M.M."/>
            <person name="Buck G.A."/>
        </authorList>
    </citation>
    <scope>NUCLEOTIDE SEQUENCE [LARGE SCALE GENOMIC DNA]</scope>
    <source>
        <strain evidence="10 11">025E</strain>
    </source>
</reference>
<feature type="region of interest" description="Disordered" evidence="8">
    <location>
        <begin position="24"/>
        <end position="50"/>
    </location>
</feature>
<evidence type="ECO:0000256" key="7">
    <source>
        <dbReference type="ARBA" id="ARBA00023136"/>
    </source>
</evidence>
<dbReference type="GO" id="GO:0000139">
    <property type="term" value="C:Golgi membrane"/>
    <property type="evidence" value="ECO:0007669"/>
    <property type="project" value="TreeGrafter"/>
</dbReference>
<accession>A0A3R7PKA9</accession>
<feature type="transmembrane region" description="Helical" evidence="9">
    <location>
        <begin position="57"/>
        <end position="82"/>
    </location>
</feature>
<dbReference type="InterPro" id="IPR013657">
    <property type="entry name" value="SCL35B1-4/HUT1"/>
</dbReference>
<dbReference type="GO" id="GO:0005789">
    <property type="term" value="C:endoplasmic reticulum membrane"/>
    <property type="evidence" value="ECO:0007669"/>
    <property type="project" value="UniProtKB-SubCell"/>
</dbReference>
<feature type="transmembrane region" description="Helical" evidence="9">
    <location>
        <begin position="420"/>
        <end position="439"/>
    </location>
</feature>
<dbReference type="SUPFAM" id="SSF103481">
    <property type="entry name" value="Multidrug resistance efflux transporter EmrE"/>
    <property type="match status" value="2"/>
</dbReference>
<evidence type="ECO:0000256" key="3">
    <source>
        <dbReference type="ARBA" id="ARBA00022448"/>
    </source>
</evidence>
<evidence type="ECO:0000256" key="6">
    <source>
        <dbReference type="ARBA" id="ARBA00022989"/>
    </source>
</evidence>